<dbReference type="SUPFAM" id="SSF51905">
    <property type="entry name" value="FAD/NAD(P)-binding domain"/>
    <property type="match status" value="1"/>
</dbReference>
<feature type="domain" description="Glucose-methanol-choline oxidoreductase N-terminal" evidence="8">
    <location>
        <begin position="255"/>
        <end position="269"/>
    </location>
</feature>
<feature type="binding site" evidence="5">
    <location>
        <begin position="91"/>
        <end position="94"/>
    </location>
    <ligand>
        <name>FAD</name>
        <dbReference type="ChEBI" id="CHEBI:57692"/>
    </ligand>
</feature>
<dbReference type="PIRSF" id="PIRSF000137">
    <property type="entry name" value="Alcohol_oxidase"/>
    <property type="match status" value="1"/>
</dbReference>
<proteinExistence type="inferred from homology"/>
<dbReference type="InterPro" id="IPR007867">
    <property type="entry name" value="GMC_OxRtase_C"/>
</dbReference>
<dbReference type="Proteomes" id="UP000245890">
    <property type="component" value="Unassembled WGS sequence"/>
</dbReference>
<evidence type="ECO:0000313" key="10">
    <source>
        <dbReference type="Proteomes" id="UP000245890"/>
    </source>
</evidence>
<dbReference type="InterPro" id="IPR036188">
    <property type="entry name" value="FAD/NAD-bd_sf"/>
</dbReference>
<dbReference type="OrthoDB" id="9785276at2"/>
<dbReference type="EMBL" id="QENQ01000001">
    <property type="protein sequence ID" value="PVX28616.1"/>
    <property type="molecule type" value="Genomic_DNA"/>
</dbReference>
<evidence type="ECO:0000256" key="4">
    <source>
        <dbReference type="ARBA" id="ARBA00022827"/>
    </source>
</evidence>
<dbReference type="Pfam" id="PF00732">
    <property type="entry name" value="GMC_oxred_N"/>
    <property type="match status" value="1"/>
</dbReference>
<dbReference type="PROSITE" id="PS00624">
    <property type="entry name" value="GMC_OXRED_2"/>
    <property type="match status" value="1"/>
</dbReference>
<evidence type="ECO:0000256" key="3">
    <source>
        <dbReference type="ARBA" id="ARBA00022630"/>
    </source>
</evidence>
<evidence type="ECO:0000256" key="2">
    <source>
        <dbReference type="ARBA" id="ARBA00010790"/>
    </source>
</evidence>
<sequence length="537" mass="57958">MGDFDYIIVGAGSAGCVLAEQLSADPACRVLLVEEGQSGDSFVVNMPKGFGKTLTDPNTAHYYPTTNAREGGAGPEVWLRGKMLGGSSGVNGMVWNRGVAADYDRLAELAGEQWSWEHMLPVFRSLENHASGASADRGVGGPIEVKSHPAPSPLLKAWLEAGRALGLPVKSDHSDPRQEGIGPLQWNIDAKGRRVSAARGFLKRAQHRPNLQVVTGVRTDRVLIEQRRVTGIAGVRGDGSPVQFACAGEVILSAGAIGSPRILQLSGIGAAEDLDSAGIPVTLDSPGIGHHLREHVLVMTNWRLKHMRDSVNNQFGGVRLLANVAQHLAGRNNIMNYGSSEAAAFVRVLEESERPDSQLMFAPYTIDPGKGMAMETEPGMQIFAMTLRPRSQGSVRVTSPDPAAMLAIEPNYLSDPYDQRAAIGQFRYVRRLMAQAPIQPFLVGETAFSAQAQSDEEILDLFRRYGSAGYHATATVRMGKDNTAPLDGRLRLRGIEGLRVIDCSVFPEMVAGNTNAPTMGMAMRAAQLLREDRRAYN</sequence>
<dbReference type="GO" id="GO:0016614">
    <property type="term" value="F:oxidoreductase activity, acting on CH-OH group of donors"/>
    <property type="evidence" value="ECO:0007669"/>
    <property type="project" value="InterPro"/>
</dbReference>
<dbReference type="SUPFAM" id="SSF54373">
    <property type="entry name" value="FAD-linked reductases, C-terminal domain"/>
    <property type="match status" value="1"/>
</dbReference>
<dbReference type="AlphaFoldDB" id="A0A2U0SB90"/>
<dbReference type="Pfam" id="PF05199">
    <property type="entry name" value="GMC_oxred_C"/>
    <property type="match status" value="1"/>
</dbReference>
<reference evidence="9 10" key="1">
    <citation type="submission" date="2018-05" db="EMBL/GenBank/DDBJ databases">
        <title>Description of Sphingomonas pokkalii sp nov, isolated from the rhizosphere of saline tolerant pokkali rice and its draft genome analysis.</title>
        <authorList>
            <person name="Menon R."/>
            <person name="Kumari S."/>
            <person name="Rameshkumar N."/>
        </authorList>
    </citation>
    <scope>NUCLEOTIDE SEQUENCE [LARGE SCALE GENOMIC DNA]</scope>
    <source>
        <strain evidence="9 10">L3B27</strain>
    </source>
</reference>
<keyword evidence="10" id="KW-1185">Reference proteome</keyword>
<evidence type="ECO:0000259" key="7">
    <source>
        <dbReference type="PROSITE" id="PS00623"/>
    </source>
</evidence>
<gene>
    <name evidence="9" type="ORF">DD559_04120</name>
</gene>
<feature type="domain" description="Glucose-methanol-choline oxidoreductase N-terminal" evidence="7">
    <location>
        <begin position="81"/>
        <end position="104"/>
    </location>
</feature>
<accession>A0A2U0SB90</accession>
<dbReference type="PANTHER" id="PTHR11552:SF147">
    <property type="entry name" value="CHOLINE DEHYDROGENASE, MITOCHONDRIAL"/>
    <property type="match status" value="1"/>
</dbReference>
<evidence type="ECO:0000256" key="5">
    <source>
        <dbReference type="PIRSR" id="PIRSR000137-2"/>
    </source>
</evidence>
<dbReference type="GO" id="GO:0050660">
    <property type="term" value="F:flavin adenine dinucleotide binding"/>
    <property type="evidence" value="ECO:0007669"/>
    <property type="project" value="InterPro"/>
</dbReference>
<name>A0A2U0SB90_9SPHN</name>
<dbReference type="Gene3D" id="3.50.50.60">
    <property type="entry name" value="FAD/NAD(P)-binding domain"/>
    <property type="match status" value="1"/>
</dbReference>
<evidence type="ECO:0000256" key="1">
    <source>
        <dbReference type="ARBA" id="ARBA00001974"/>
    </source>
</evidence>
<dbReference type="PROSITE" id="PS00623">
    <property type="entry name" value="GMC_OXRED_1"/>
    <property type="match status" value="1"/>
</dbReference>
<evidence type="ECO:0000256" key="6">
    <source>
        <dbReference type="RuleBase" id="RU003968"/>
    </source>
</evidence>
<dbReference type="PANTHER" id="PTHR11552">
    <property type="entry name" value="GLUCOSE-METHANOL-CHOLINE GMC OXIDOREDUCTASE"/>
    <property type="match status" value="1"/>
</dbReference>
<comment type="cofactor">
    <cofactor evidence="1 5">
        <name>FAD</name>
        <dbReference type="ChEBI" id="CHEBI:57692"/>
    </cofactor>
</comment>
<dbReference type="InterPro" id="IPR012132">
    <property type="entry name" value="GMC_OxRdtase"/>
</dbReference>
<keyword evidence="3 6" id="KW-0285">Flavoprotein</keyword>
<comment type="caution">
    <text evidence="9">The sequence shown here is derived from an EMBL/GenBank/DDBJ whole genome shotgun (WGS) entry which is preliminary data.</text>
</comment>
<protein>
    <submittedName>
        <fullName evidence="9">GMC oxidoreductase</fullName>
    </submittedName>
</protein>
<comment type="similarity">
    <text evidence="2 6">Belongs to the GMC oxidoreductase family.</text>
</comment>
<dbReference type="InterPro" id="IPR000172">
    <property type="entry name" value="GMC_OxRdtase_N"/>
</dbReference>
<evidence type="ECO:0000259" key="8">
    <source>
        <dbReference type="PROSITE" id="PS00624"/>
    </source>
</evidence>
<evidence type="ECO:0000313" key="9">
    <source>
        <dbReference type="EMBL" id="PVX28616.1"/>
    </source>
</evidence>
<organism evidence="9 10">
    <name type="scientific">Sphingomonas pokkalii</name>
    <dbReference type="NCBI Taxonomy" id="2175090"/>
    <lineage>
        <taxon>Bacteria</taxon>
        <taxon>Pseudomonadati</taxon>
        <taxon>Pseudomonadota</taxon>
        <taxon>Alphaproteobacteria</taxon>
        <taxon>Sphingomonadales</taxon>
        <taxon>Sphingomonadaceae</taxon>
        <taxon>Sphingomonas</taxon>
    </lineage>
</organism>
<dbReference type="Gene3D" id="3.30.560.10">
    <property type="entry name" value="Glucose Oxidase, domain 3"/>
    <property type="match status" value="1"/>
</dbReference>
<keyword evidence="4 5" id="KW-0274">FAD</keyword>
<dbReference type="RefSeq" id="WP_116468064.1">
    <property type="nucleotide sequence ID" value="NZ_QENQ01000001.1"/>
</dbReference>